<dbReference type="RefSeq" id="WP_048698543.1">
    <property type="nucleotide sequence ID" value="NZ_HG764815.1"/>
</dbReference>
<gene>
    <name evidence="9" type="ORF">BN11_2300006</name>
</gene>
<dbReference type="InterPro" id="IPR037185">
    <property type="entry name" value="EmrE-like"/>
</dbReference>
<feature type="transmembrane region" description="Helical" evidence="7">
    <location>
        <begin position="185"/>
        <end position="205"/>
    </location>
</feature>
<comment type="subcellular location">
    <subcellularLocation>
        <location evidence="1">Cell membrane</location>
        <topology evidence="1">Multi-pass membrane protein</topology>
    </subcellularLocation>
</comment>
<feature type="transmembrane region" description="Helical" evidence="7">
    <location>
        <begin position="211"/>
        <end position="231"/>
    </location>
</feature>
<sequence length="310" mass="32392">MSAPAGPHSDRTRIVATLLLLAMTATWGSTFFLIKDLVAHVPSADFLVVRFAIAALAMNLVFHRHVMSLPRNAVRTSLLLGALYGTAQILQTVGLEHTSASVSGFVTGAYVVLTPILGALLLRERLPGVMWVAVALATVGLGVLSLRGFAVGLGESLTLAAALLYALHIVGLGRWSTPAEATGMACIQAAVISLVALVAALPGGITLPATGGQWTSLLYMALVAGAFALWAQTWAQAHVHPTRAAIIMTTEPVFAAFFAVLFGGESLTGRMLLGGGLVLAAMYLSELRGRAVDDVIDDERPSEALHHDAP</sequence>
<dbReference type="STRING" id="1193182.BN11_2300006"/>
<feature type="transmembrane region" description="Helical" evidence="7">
    <location>
        <begin position="46"/>
        <end position="62"/>
    </location>
</feature>
<dbReference type="EMBL" id="CAJA01000147">
    <property type="protein sequence ID" value="CCH73089.1"/>
    <property type="molecule type" value="Genomic_DNA"/>
</dbReference>
<dbReference type="PANTHER" id="PTHR42920">
    <property type="entry name" value="OS03G0707200 PROTEIN-RELATED"/>
    <property type="match status" value="1"/>
</dbReference>
<evidence type="ECO:0000259" key="8">
    <source>
        <dbReference type="Pfam" id="PF00892"/>
    </source>
</evidence>
<reference evidence="9 10" key="1">
    <citation type="journal article" date="2013" name="ISME J.">
        <title>A metabolic model for members of the genus Tetrasphaera involved in enhanced biological phosphorus removal.</title>
        <authorList>
            <person name="Kristiansen R."/>
            <person name="Nguyen H.T.T."/>
            <person name="Saunders A.M."/>
            <person name="Nielsen J.L."/>
            <person name="Wimmer R."/>
            <person name="Le V.Q."/>
            <person name="McIlroy S.J."/>
            <person name="Petrovski S."/>
            <person name="Seviour R.J."/>
            <person name="Calteau A."/>
            <person name="Nielsen K.L."/>
            <person name="Nielsen P.H."/>
        </authorList>
    </citation>
    <scope>NUCLEOTIDE SEQUENCE [LARGE SCALE GENOMIC DNA]</scope>
    <source>
        <strain evidence="9 10">Ben110</strain>
    </source>
</reference>
<feature type="transmembrane region" description="Helical" evidence="7">
    <location>
        <begin position="12"/>
        <end position="34"/>
    </location>
</feature>
<feature type="transmembrane region" description="Helical" evidence="7">
    <location>
        <begin position="129"/>
        <end position="150"/>
    </location>
</feature>
<keyword evidence="3" id="KW-1003">Cell membrane</keyword>
<feature type="domain" description="EamA" evidence="8">
    <location>
        <begin position="17"/>
        <end position="145"/>
    </location>
</feature>
<keyword evidence="6 7" id="KW-0472">Membrane</keyword>
<dbReference type="PANTHER" id="PTHR42920:SF5">
    <property type="entry name" value="EAMA DOMAIN-CONTAINING PROTEIN"/>
    <property type="match status" value="1"/>
</dbReference>
<keyword evidence="10" id="KW-1185">Reference proteome</keyword>
<keyword evidence="4 7" id="KW-0812">Transmembrane</keyword>
<evidence type="ECO:0000256" key="3">
    <source>
        <dbReference type="ARBA" id="ARBA00022475"/>
    </source>
</evidence>
<evidence type="ECO:0000256" key="6">
    <source>
        <dbReference type="ARBA" id="ARBA00023136"/>
    </source>
</evidence>
<evidence type="ECO:0000256" key="4">
    <source>
        <dbReference type="ARBA" id="ARBA00022692"/>
    </source>
</evidence>
<feature type="domain" description="EamA" evidence="8">
    <location>
        <begin position="153"/>
        <end position="284"/>
    </location>
</feature>
<dbReference type="OrthoDB" id="3182968at2"/>
<evidence type="ECO:0000313" key="9">
    <source>
        <dbReference type="EMBL" id="CCH73089.1"/>
    </source>
</evidence>
<dbReference type="SUPFAM" id="SSF103481">
    <property type="entry name" value="Multidrug resistance efflux transporter EmrE"/>
    <property type="match status" value="2"/>
</dbReference>
<evidence type="ECO:0000256" key="1">
    <source>
        <dbReference type="ARBA" id="ARBA00004651"/>
    </source>
</evidence>
<evidence type="ECO:0000256" key="5">
    <source>
        <dbReference type="ARBA" id="ARBA00022989"/>
    </source>
</evidence>
<dbReference type="InterPro" id="IPR051258">
    <property type="entry name" value="Diverse_Substrate_Transporter"/>
</dbReference>
<feature type="transmembrane region" description="Helical" evidence="7">
    <location>
        <begin position="100"/>
        <end position="122"/>
    </location>
</feature>
<evidence type="ECO:0000256" key="2">
    <source>
        <dbReference type="ARBA" id="ARBA00007362"/>
    </source>
</evidence>
<accession>W6K3D8</accession>
<organism evidence="9 10">
    <name type="scientific">Nostocoides australiense Ben110</name>
    <dbReference type="NCBI Taxonomy" id="1193182"/>
    <lineage>
        <taxon>Bacteria</taxon>
        <taxon>Bacillati</taxon>
        <taxon>Actinomycetota</taxon>
        <taxon>Actinomycetes</taxon>
        <taxon>Micrococcales</taxon>
        <taxon>Intrasporangiaceae</taxon>
        <taxon>Nostocoides</taxon>
    </lineage>
</organism>
<comment type="caution">
    <text evidence="9">The sequence shown here is derived from an EMBL/GenBank/DDBJ whole genome shotgun (WGS) entry which is preliminary data.</text>
</comment>
<dbReference type="Proteomes" id="UP000035763">
    <property type="component" value="Unassembled WGS sequence"/>
</dbReference>
<dbReference type="InterPro" id="IPR000620">
    <property type="entry name" value="EamA_dom"/>
</dbReference>
<feature type="transmembrane region" description="Helical" evidence="7">
    <location>
        <begin position="156"/>
        <end position="173"/>
    </location>
</feature>
<dbReference type="Pfam" id="PF00892">
    <property type="entry name" value="EamA"/>
    <property type="match status" value="2"/>
</dbReference>
<keyword evidence="5 7" id="KW-1133">Transmembrane helix</keyword>
<dbReference type="AlphaFoldDB" id="W6K3D8"/>
<evidence type="ECO:0000256" key="7">
    <source>
        <dbReference type="SAM" id="Phobius"/>
    </source>
</evidence>
<proteinExistence type="inferred from homology"/>
<evidence type="ECO:0000313" key="10">
    <source>
        <dbReference type="Proteomes" id="UP000035763"/>
    </source>
</evidence>
<comment type="similarity">
    <text evidence="2">Belongs to the EamA transporter family.</text>
</comment>
<dbReference type="GO" id="GO:0005886">
    <property type="term" value="C:plasma membrane"/>
    <property type="evidence" value="ECO:0007669"/>
    <property type="project" value="UniProtKB-SubCell"/>
</dbReference>
<feature type="transmembrane region" description="Helical" evidence="7">
    <location>
        <begin position="74"/>
        <end position="94"/>
    </location>
</feature>
<protein>
    <recommendedName>
        <fullName evidence="8">EamA domain-containing protein</fullName>
    </recommendedName>
</protein>
<name>W6K3D8_9MICO</name>